<feature type="domain" description="Phasin" evidence="2">
    <location>
        <begin position="6"/>
        <end position="103"/>
    </location>
</feature>
<dbReference type="Pfam" id="PF09361">
    <property type="entry name" value="Phasin_2"/>
    <property type="match status" value="1"/>
</dbReference>
<dbReference type="InterPro" id="IPR018968">
    <property type="entry name" value="Phasin"/>
</dbReference>
<dbReference type="EMBL" id="WOEY01000058">
    <property type="protein sequence ID" value="NPT42475.1"/>
    <property type="molecule type" value="Genomic_DNA"/>
</dbReference>
<dbReference type="RefSeq" id="WP_172310955.1">
    <property type="nucleotide sequence ID" value="NZ_WOEY01000058.1"/>
</dbReference>
<dbReference type="Proteomes" id="UP000652198">
    <property type="component" value="Unassembled WGS sequence"/>
</dbReference>
<gene>
    <name evidence="3" type="primary">phaP</name>
    <name evidence="3" type="ORF">GNZ12_14405</name>
</gene>
<evidence type="ECO:0000313" key="3">
    <source>
        <dbReference type="EMBL" id="NPT42475.1"/>
    </source>
</evidence>
<organism evidence="3 4">
    <name type="scientific">Paraburkholderia solitsugae</name>
    <dbReference type="NCBI Taxonomy" id="2675748"/>
    <lineage>
        <taxon>Bacteria</taxon>
        <taxon>Pseudomonadati</taxon>
        <taxon>Pseudomonadota</taxon>
        <taxon>Betaproteobacteria</taxon>
        <taxon>Burkholderiales</taxon>
        <taxon>Burkholderiaceae</taxon>
        <taxon>Paraburkholderia</taxon>
    </lineage>
</organism>
<protein>
    <submittedName>
        <fullName evidence="3">TIGR01841 family phasin</fullName>
    </submittedName>
</protein>
<dbReference type="NCBIfam" id="TIGR01841">
    <property type="entry name" value="phasin"/>
    <property type="match status" value="1"/>
</dbReference>
<comment type="caution">
    <text evidence="3">The sequence shown here is derived from an EMBL/GenBank/DDBJ whole genome shotgun (WGS) entry which is preliminary data.</text>
</comment>
<evidence type="ECO:0000256" key="1">
    <source>
        <dbReference type="SAM" id="MobiDB-lite"/>
    </source>
</evidence>
<keyword evidence="4" id="KW-1185">Reference proteome</keyword>
<name>A0ABX2BR07_9BURK</name>
<dbReference type="InterPro" id="IPR010127">
    <property type="entry name" value="Phasin_subfam-1"/>
</dbReference>
<sequence>MLKSPEDLSAAAKQQLERSTRFAELSLDGAERLIRLQMDAARRALNESAEIASALSGTTDPQEIASLRTRLATKNTEALLSTSKEVYETAMQSRTQLMELLNQSLGGVGQDYPAAAQKALTSLSAGESPLNALQTVMAAANSAAEHLFKLASQATAASGFPGADKAAPASGSSKKS</sequence>
<feature type="compositionally biased region" description="Low complexity" evidence="1">
    <location>
        <begin position="161"/>
        <end position="176"/>
    </location>
</feature>
<feature type="region of interest" description="Disordered" evidence="1">
    <location>
        <begin position="156"/>
        <end position="176"/>
    </location>
</feature>
<reference evidence="3 4" key="1">
    <citation type="submission" date="2019-11" db="EMBL/GenBank/DDBJ databases">
        <title>Metabolism of dissolved organic matter in forest soils.</title>
        <authorList>
            <person name="Cyle K.T."/>
            <person name="Wilhelm R.C."/>
            <person name="Martinez C.E."/>
        </authorList>
    </citation>
    <scope>NUCLEOTIDE SEQUENCE [LARGE SCALE GENOMIC DNA]</scope>
    <source>
        <strain evidence="3 4">1N</strain>
    </source>
</reference>
<evidence type="ECO:0000313" key="4">
    <source>
        <dbReference type="Proteomes" id="UP000652198"/>
    </source>
</evidence>
<proteinExistence type="predicted"/>
<evidence type="ECO:0000259" key="2">
    <source>
        <dbReference type="Pfam" id="PF09361"/>
    </source>
</evidence>
<accession>A0ABX2BR07</accession>